<evidence type="ECO:0000313" key="7">
    <source>
        <dbReference type="Proteomes" id="UP001256827"/>
    </source>
</evidence>
<dbReference type="InterPro" id="IPR015168">
    <property type="entry name" value="SsuA/THI5"/>
</dbReference>
<organism evidence="6 7">
    <name type="scientific">Brevibacillus brevis</name>
    <name type="common">Bacillus brevis</name>
    <dbReference type="NCBI Taxonomy" id="1393"/>
    <lineage>
        <taxon>Bacteria</taxon>
        <taxon>Bacillati</taxon>
        <taxon>Bacillota</taxon>
        <taxon>Bacilli</taxon>
        <taxon>Bacillales</taxon>
        <taxon>Paenibacillaceae</taxon>
        <taxon>Brevibacillus</taxon>
    </lineage>
</organism>
<dbReference type="EMBL" id="CP134050">
    <property type="protein sequence ID" value="WNC14762.1"/>
    <property type="molecule type" value="Genomic_DNA"/>
</dbReference>
<proteinExistence type="inferred from homology"/>
<dbReference type="SMART" id="SM00062">
    <property type="entry name" value="PBPb"/>
    <property type="match status" value="1"/>
</dbReference>
<feature type="domain" description="Solute-binding protein family 3/N-terminal" evidence="5">
    <location>
        <begin position="48"/>
        <end position="269"/>
    </location>
</feature>
<dbReference type="RefSeq" id="WP_310767405.1">
    <property type="nucleotide sequence ID" value="NZ_CP134050.1"/>
</dbReference>
<feature type="chain" id="PRO_5047038436" evidence="4">
    <location>
        <begin position="21"/>
        <end position="357"/>
    </location>
</feature>
<evidence type="ECO:0000256" key="1">
    <source>
        <dbReference type="ARBA" id="ARBA00004418"/>
    </source>
</evidence>
<evidence type="ECO:0000256" key="3">
    <source>
        <dbReference type="ARBA" id="ARBA00022729"/>
    </source>
</evidence>
<evidence type="ECO:0000259" key="5">
    <source>
        <dbReference type="SMART" id="SM00062"/>
    </source>
</evidence>
<keyword evidence="7" id="KW-1185">Reference proteome</keyword>
<dbReference type="PANTHER" id="PTHR30024:SF47">
    <property type="entry name" value="TAURINE-BINDING PERIPLASMIC PROTEIN"/>
    <property type="match status" value="1"/>
</dbReference>
<dbReference type="SUPFAM" id="SSF53850">
    <property type="entry name" value="Periplasmic binding protein-like II"/>
    <property type="match status" value="1"/>
</dbReference>
<dbReference type="PANTHER" id="PTHR30024">
    <property type="entry name" value="ALIPHATIC SULFONATES-BINDING PROTEIN-RELATED"/>
    <property type="match status" value="1"/>
</dbReference>
<protein>
    <submittedName>
        <fullName evidence="6">ABC transporter substrate-binding protein</fullName>
    </submittedName>
</protein>
<dbReference type="InterPro" id="IPR001638">
    <property type="entry name" value="Solute-binding_3/MltF_N"/>
</dbReference>
<evidence type="ECO:0000313" key="6">
    <source>
        <dbReference type="EMBL" id="WNC14762.1"/>
    </source>
</evidence>
<sequence>MKKQASILLSAALALSLALVGCGKSEGGQTAEQQTGQSGQAAASEPIKIDVGMLKLTSSAPLFIGIEKGFFKEENIDAQAKWFEAAQPIAVATAAGSVDVGATGITASLYNMVAGGQKLVIVADKGREQKGYSSSALLFPSDSALKSIEELKGKKIGITQTGSTYHYMAGRLLEKHGLTLNDVQLVPLNSIKGLMEALKSKQVDAILLNEPNISTVVKEGYGKVIAQVGDEMDYQTSGIFFSPKLADNKDAAERFLKAYAKATRYYYDAVLTQKDGKIVPGANYDEVVSIIAKYTDQEPDMIKKGLPYIDRDGKLLESDIKTQVDWYAKEKLIDKAIDTTEIVNTQLLDEAVQKLGK</sequence>
<comment type="similarity">
    <text evidence="2">Belongs to the bacterial solute-binding protein SsuA/TauA family.</text>
</comment>
<gene>
    <name evidence="6" type="ORF">RGB73_29575</name>
</gene>
<name>A0ABY9T4J2_BREBE</name>
<evidence type="ECO:0000256" key="4">
    <source>
        <dbReference type="SAM" id="SignalP"/>
    </source>
</evidence>
<accession>A0ABY9T4J2</accession>
<comment type="subcellular location">
    <subcellularLocation>
        <location evidence="1">Periplasm</location>
    </subcellularLocation>
</comment>
<dbReference type="PROSITE" id="PS51257">
    <property type="entry name" value="PROKAR_LIPOPROTEIN"/>
    <property type="match status" value="1"/>
</dbReference>
<reference evidence="6 7" key="1">
    <citation type="submission" date="2023-09" db="EMBL/GenBank/DDBJ databases">
        <title>Complete Genome and Methylome dissection of Bacillus brevis NEB573 original source of BbsI restriction endonuclease.</title>
        <authorList>
            <person name="Fomenkov A."/>
            <person name="Roberts R.D."/>
        </authorList>
    </citation>
    <scope>NUCLEOTIDE SEQUENCE [LARGE SCALE GENOMIC DNA]</scope>
    <source>
        <strain evidence="6 7">NEB573</strain>
    </source>
</reference>
<evidence type="ECO:0000256" key="2">
    <source>
        <dbReference type="ARBA" id="ARBA00010742"/>
    </source>
</evidence>
<dbReference type="Pfam" id="PF09084">
    <property type="entry name" value="NMT1"/>
    <property type="match status" value="1"/>
</dbReference>
<dbReference type="Gene3D" id="3.40.190.10">
    <property type="entry name" value="Periplasmic binding protein-like II"/>
    <property type="match status" value="2"/>
</dbReference>
<feature type="signal peptide" evidence="4">
    <location>
        <begin position="1"/>
        <end position="20"/>
    </location>
</feature>
<dbReference type="Proteomes" id="UP001256827">
    <property type="component" value="Chromosome"/>
</dbReference>
<keyword evidence="3 4" id="KW-0732">Signal</keyword>